<reference evidence="2 3" key="1">
    <citation type="submission" date="2019-01" db="EMBL/GenBank/DDBJ databases">
        <title>Sequencing the genomes of 1000 actinobacteria strains.</title>
        <authorList>
            <person name="Klenk H.-P."/>
        </authorList>
    </citation>
    <scope>NUCLEOTIDE SEQUENCE [LARGE SCALE GENOMIC DNA]</scope>
    <source>
        <strain evidence="2 3">DSM 43925</strain>
    </source>
</reference>
<dbReference type="Proteomes" id="UP000284824">
    <property type="component" value="Unassembled WGS sequence"/>
</dbReference>
<keyword evidence="3" id="KW-1185">Reference proteome</keyword>
<feature type="region of interest" description="Disordered" evidence="1">
    <location>
        <begin position="261"/>
        <end position="285"/>
    </location>
</feature>
<organism evidence="2 3">
    <name type="scientific">Nonomuraea polychroma</name>
    <dbReference type="NCBI Taxonomy" id="46176"/>
    <lineage>
        <taxon>Bacteria</taxon>
        <taxon>Bacillati</taxon>
        <taxon>Actinomycetota</taxon>
        <taxon>Actinomycetes</taxon>
        <taxon>Streptosporangiales</taxon>
        <taxon>Streptosporangiaceae</taxon>
        <taxon>Nonomuraea</taxon>
    </lineage>
</organism>
<sequence length="285" mass="29353">MAEWNVDGPYEIELAGVTRAIVRIIDGDVAVVAGEGPSKLEIGRVKGAPLRVGICDGVLEIRHDLGLHRKWYRDLPPAFLRKTDLSLRLPAGTPVRVETVSGGITMAGPGTEISLATLNGEIVMEGAGPRVTAKTVSGEIIASRCHGEVQLETVSGEITMITDMEAVDAVLSSVSGAITLGLEGERDKAGLDVELSTASGKVVANPPEDGRPGPVPLPFSPAGKKAIGVMLREPCDGGSQVQVRGFTVSGKVALVVRADDKAGAGPLGTGRSDGEPLRAGAEDGA</sequence>
<evidence type="ECO:0000313" key="3">
    <source>
        <dbReference type="Proteomes" id="UP000284824"/>
    </source>
</evidence>
<dbReference type="RefSeq" id="WP_127935973.1">
    <property type="nucleotide sequence ID" value="NZ_SAUN01000001.1"/>
</dbReference>
<proteinExistence type="predicted"/>
<name>A0A438MEC2_9ACTN</name>
<protein>
    <recommendedName>
        <fullName evidence="4">Adhesin</fullName>
    </recommendedName>
</protein>
<dbReference type="AlphaFoldDB" id="A0A438MEC2"/>
<gene>
    <name evidence="2" type="ORF">EDD27_6872</name>
</gene>
<dbReference type="EMBL" id="SAUN01000001">
    <property type="protein sequence ID" value="RVX44149.1"/>
    <property type="molecule type" value="Genomic_DNA"/>
</dbReference>
<comment type="caution">
    <text evidence="2">The sequence shown here is derived from an EMBL/GenBank/DDBJ whole genome shotgun (WGS) entry which is preliminary data.</text>
</comment>
<dbReference type="OrthoDB" id="3367592at2"/>
<evidence type="ECO:0000256" key="1">
    <source>
        <dbReference type="SAM" id="MobiDB-lite"/>
    </source>
</evidence>
<accession>A0A438MEC2</accession>
<evidence type="ECO:0000313" key="2">
    <source>
        <dbReference type="EMBL" id="RVX44149.1"/>
    </source>
</evidence>
<evidence type="ECO:0008006" key="4">
    <source>
        <dbReference type="Google" id="ProtNLM"/>
    </source>
</evidence>